<dbReference type="GeneID" id="77255466"/>
<dbReference type="SUPFAM" id="SSF54631">
    <property type="entry name" value="CBS-domain pair"/>
    <property type="match status" value="1"/>
</dbReference>
<evidence type="ECO:0000313" key="2">
    <source>
        <dbReference type="EMBL" id="ARM83587.1"/>
    </source>
</evidence>
<dbReference type="AlphaFoldDB" id="A0A1W6K870"/>
<evidence type="ECO:0000313" key="3">
    <source>
        <dbReference type="Proteomes" id="UP000193100"/>
    </source>
</evidence>
<accession>A0A1W6K870</accession>
<reference evidence="2 3" key="1">
    <citation type="submission" date="2017-04" db="EMBL/GenBank/DDBJ databases">
        <title>Genome Sequence of Marinobacter salarius strain SMR5 Isolated from a culture of the Diatom Skeletonema marinoi.</title>
        <authorList>
            <person name="Topel M."/>
            <person name="Pinder M.I.M."/>
            <person name="Johansson O.N."/>
            <person name="Kourtchenko O."/>
            <person name="Godhe A."/>
            <person name="Clarke A.K."/>
        </authorList>
    </citation>
    <scope>NUCLEOTIDE SEQUENCE [LARGE SCALE GENOMIC DNA]</scope>
    <source>
        <strain evidence="2 3">SMR5</strain>
    </source>
</reference>
<dbReference type="Proteomes" id="UP000193100">
    <property type="component" value="Chromosome"/>
</dbReference>
<gene>
    <name evidence="2" type="ORF">MARSALSMR5_01499</name>
</gene>
<dbReference type="InterPro" id="IPR046342">
    <property type="entry name" value="CBS_dom_sf"/>
</dbReference>
<proteinExistence type="predicted"/>
<evidence type="ECO:0000259" key="1">
    <source>
        <dbReference type="Pfam" id="PF00571"/>
    </source>
</evidence>
<protein>
    <submittedName>
        <fullName evidence="2">CBS domain-containing protein</fullName>
    </submittedName>
</protein>
<dbReference type="Gene3D" id="3.10.580.10">
    <property type="entry name" value="CBS-domain"/>
    <property type="match status" value="1"/>
</dbReference>
<dbReference type="InterPro" id="IPR000644">
    <property type="entry name" value="CBS_dom"/>
</dbReference>
<feature type="domain" description="CBS" evidence="1">
    <location>
        <begin position="39"/>
        <end position="89"/>
    </location>
</feature>
<dbReference type="RefSeq" id="WP_085680017.1">
    <property type="nucleotide sequence ID" value="NZ_CP020931.1"/>
</dbReference>
<dbReference type="EMBL" id="CP020931">
    <property type="protein sequence ID" value="ARM83587.1"/>
    <property type="molecule type" value="Genomic_DNA"/>
</dbReference>
<organism evidence="2 3">
    <name type="scientific">Marinobacter salarius</name>
    <dbReference type="NCBI Taxonomy" id="1420917"/>
    <lineage>
        <taxon>Bacteria</taxon>
        <taxon>Pseudomonadati</taxon>
        <taxon>Pseudomonadota</taxon>
        <taxon>Gammaproteobacteria</taxon>
        <taxon>Pseudomonadales</taxon>
        <taxon>Marinobacteraceae</taxon>
        <taxon>Marinobacter</taxon>
    </lineage>
</organism>
<sequence length="200" mass="21796">MGNQSSVQASLSAGARYRLVSPEDEDTLTNDAAASELLKDFTRQAPVIVRSSREIQEVKKTLDVSGETFCVVINRNDEVVGILTLKDLIGSWPMSLANQRGSTIADIVARDIMRPVWRLPTIELGKLQDLKIDELITIFKGLHSDYLLVMDAVAVGAEEQVICGLLSADELSRRLGIRVTPDPGPGSFSDIVHAVRKNPG</sequence>
<name>A0A1W6K870_9GAMM</name>
<dbReference type="Pfam" id="PF00571">
    <property type="entry name" value="CBS"/>
    <property type="match status" value="1"/>
</dbReference>